<evidence type="ECO:0000259" key="1">
    <source>
        <dbReference type="Pfam" id="PF18480"/>
    </source>
</evidence>
<name>A0A5S9F5Z9_UABAM</name>
<protein>
    <recommendedName>
        <fullName evidence="1">DUF5615 domain-containing protein</fullName>
    </recommendedName>
</protein>
<dbReference type="AlphaFoldDB" id="A0A5S9F5Z9"/>
<keyword evidence="3" id="KW-1185">Reference proteome</keyword>
<dbReference type="Pfam" id="PF18480">
    <property type="entry name" value="DUF5615"/>
    <property type="match status" value="1"/>
</dbReference>
<sequence length="114" mass="12808">MIKLYFDLHVHGVVFQNLIANGVDVIRGQDDGMDGVPDEKLLERASELKRVLVTSDKDFFEIAANFQSNQKYFSGVLFYRATKVGIKDLIDDLTLISSAGKLIDFENLLICLPL</sequence>
<dbReference type="EMBL" id="AP019860">
    <property type="protein sequence ID" value="BBM86851.1"/>
    <property type="molecule type" value="Genomic_DNA"/>
</dbReference>
<dbReference type="KEGG" id="uam:UABAM_05248"/>
<dbReference type="OrthoDB" id="283978at2"/>
<dbReference type="Proteomes" id="UP000326354">
    <property type="component" value="Chromosome"/>
</dbReference>
<dbReference type="InterPro" id="IPR041049">
    <property type="entry name" value="DUF5615"/>
</dbReference>
<feature type="domain" description="DUF5615" evidence="1">
    <location>
        <begin position="3"/>
        <end position="71"/>
    </location>
</feature>
<proteinExistence type="predicted"/>
<dbReference type="RefSeq" id="WP_151970889.1">
    <property type="nucleotide sequence ID" value="NZ_AP019860.1"/>
</dbReference>
<gene>
    <name evidence="2" type="ORF">UABAM_05248</name>
</gene>
<evidence type="ECO:0000313" key="3">
    <source>
        <dbReference type="Proteomes" id="UP000326354"/>
    </source>
</evidence>
<accession>A0A5S9F5Z9</accession>
<evidence type="ECO:0000313" key="2">
    <source>
        <dbReference type="EMBL" id="BBM86851.1"/>
    </source>
</evidence>
<reference evidence="2 3" key="1">
    <citation type="submission" date="2019-08" db="EMBL/GenBank/DDBJ databases">
        <title>Complete genome sequence of Candidatus Uab amorphum.</title>
        <authorList>
            <person name="Shiratori T."/>
            <person name="Suzuki S."/>
            <person name="Kakizawa Y."/>
            <person name="Ishida K."/>
        </authorList>
    </citation>
    <scope>NUCLEOTIDE SEQUENCE [LARGE SCALE GENOMIC DNA]</scope>
    <source>
        <strain evidence="2 3">SRT547</strain>
    </source>
</reference>
<organism evidence="2 3">
    <name type="scientific">Uabimicrobium amorphum</name>
    <dbReference type="NCBI Taxonomy" id="2596890"/>
    <lineage>
        <taxon>Bacteria</taxon>
        <taxon>Pseudomonadati</taxon>
        <taxon>Planctomycetota</taxon>
        <taxon>Candidatus Uabimicrobiia</taxon>
        <taxon>Candidatus Uabimicrobiales</taxon>
        <taxon>Candidatus Uabimicrobiaceae</taxon>
        <taxon>Candidatus Uabimicrobium</taxon>
    </lineage>
</organism>